<proteinExistence type="predicted"/>
<evidence type="ECO:0000313" key="1">
    <source>
        <dbReference type="EMBL" id="TMS39251.1"/>
    </source>
</evidence>
<protein>
    <submittedName>
        <fullName evidence="1">Uncharacterized protein</fullName>
    </submittedName>
</protein>
<reference evidence="1 2" key="1">
    <citation type="journal article" date="2015" name="Genome Biol.">
        <title>Comparative genomics of Steinernema reveals deeply conserved gene regulatory networks.</title>
        <authorList>
            <person name="Dillman A.R."/>
            <person name="Macchietto M."/>
            <person name="Porter C.F."/>
            <person name="Rogers A."/>
            <person name="Williams B."/>
            <person name="Antoshechkin I."/>
            <person name="Lee M.M."/>
            <person name="Goodwin Z."/>
            <person name="Lu X."/>
            <person name="Lewis E.E."/>
            <person name="Goodrich-Blair H."/>
            <person name="Stock S.P."/>
            <person name="Adams B.J."/>
            <person name="Sternberg P.W."/>
            <person name="Mortazavi A."/>
        </authorList>
    </citation>
    <scope>NUCLEOTIDE SEQUENCE [LARGE SCALE GENOMIC DNA]</scope>
    <source>
        <strain evidence="1 2">ALL</strain>
    </source>
</reference>
<dbReference type="Proteomes" id="UP000298663">
    <property type="component" value="Chromosome X"/>
</dbReference>
<name>A0A4U8V0A9_STECR</name>
<accession>A0A4U8V0A9</accession>
<organism evidence="1 2">
    <name type="scientific">Steinernema carpocapsae</name>
    <name type="common">Entomopathogenic nematode</name>
    <dbReference type="NCBI Taxonomy" id="34508"/>
    <lineage>
        <taxon>Eukaryota</taxon>
        <taxon>Metazoa</taxon>
        <taxon>Ecdysozoa</taxon>
        <taxon>Nematoda</taxon>
        <taxon>Chromadorea</taxon>
        <taxon>Rhabditida</taxon>
        <taxon>Tylenchina</taxon>
        <taxon>Panagrolaimomorpha</taxon>
        <taxon>Strongyloidoidea</taxon>
        <taxon>Steinernematidae</taxon>
        <taxon>Steinernema</taxon>
    </lineage>
</organism>
<evidence type="ECO:0000313" key="2">
    <source>
        <dbReference type="Proteomes" id="UP000298663"/>
    </source>
</evidence>
<comment type="caution">
    <text evidence="1">The sequence shown here is derived from an EMBL/GenBank/DDBJ whole genome shotgun (WGS) entry which is preliminary data.</text>
</comment>
<sequence length="154" mass="17319">MMQARTIPPLRHHLSRRCFEPRVQKRGSDAGGKIYSVCSIASRRHRPSASHCRVIKIAKFLSDAAARVVIQRTSSFLCGIRFKAFDNIHNYVFAHKSGTHKSSTEAMNGMCVGCCKRESDEVKGCRPRAINYRHKSRGNCDLKKSVIAEKVCLV</sequence>
<gene>
    <name evidence="1" type="ORF">L596_005806</name>
</gene>
<reference evidence="1 2" key="2">
    <citation type="journal article" date="2019" name="G3 (Bethesda)">
        <title>Hybrid Assembly of the Genome of the Entomopathogenic Nematode Steinernema carpocapsae Identifies the X-Chromosome.</title>
        <authorList>
            <person name="Serra L."/>
            <person name="Macchietto M."/>
            <person name="Macias-Munoz A."/>
            <person name="McGill C.J."/>
            <person name="Rodriguez I.M."/>
            <person name="Rodriguez B."/>
            <person name="Murad R."/>
            <person name="Mortazavi A."/>
        </authorList>
    </citation>
    <scope>NUCLEOTIDE SEQUENCE [LARGE SCALE GENOMIC DNA]</scope>
    <source>
        <strain evidence="1 2">ALL</strain>
    </source>
</reference>
<keyword evidence="2" id="KW-1185">Reference proteome</keyword>
<dbReference type="EMBL" id="AZBU02000001">
    <property type="protein sequence ID" value="TMS39251.1"/>
    <property type="molecule type" value="Genomic_DNA"/>
</dbReference>
<dbReference type="AlphaFoldDB" id="A0A4U8V0A9"/>
<dbReference type="EMBL" id="CM016762">
    <property type="protein sequence ID" value="TMS39251.1"/>
    <property type="molecule type" value="Genomic_DNA"/>
</dbReference>